<dbReference type="GO" id="GO:0005730">
    <property type="term" value="C:nucleolus"/>
    <property type="evidence" value="ECO:0007669"/>
    <property type="project" value="TreeGrafter"/>
</dbReference>
<dbReference type="Proteomes" id="UP001153269">
    <property type="component" value="Unassembled WGS sequence"/>
</dbReference>
<proteinExistence type="predicted"/>
<evidence type="ECO:0000313" key="3">
    <source>
        <dbReference type="Proteomes" id="UP001153269"/>
    </source>
</evidence>
<dbReference type="Gene3D" id="3.30.420.10">
    <property type="entry name" value="Ribonuclease H-like superfamily/Ribonuclease H"/>
    <property type="match status" value="1"/>
</dbReference>
<organism evidence="2 3">
    <name type="scientific">Pleuronectes platessa</name>
    <name type="common">European plaice</name>
    <dbReference type="NCBI Taxonomy" id="8262"/>
    <lineage>
        <taxon>Eukaryota</taxon>
        <taxon>Metazoa</taxon>
        <taxon>Chordata</taxon>
        <taxon>Craniata</taxon>
        <taxon>Vertebrata</taxon>
        <taxon>Euteleostomi</taxon>
        <taxon>Actinopterygii</taxon>
        <taxon>Neopterygii</taxon>
        <taxon>Teleostei</taxon>
        <taxon>Neoteleostei</taxon>
        <taxon>Acanthomorphata</taxon>
        <taxon>Carangaria</taxon>
        <taxon>Pleuronectiformes</taxon>
        <taxon>Pleuronectoidei</taxon>
        <taxon>Pleuronectidae</taxon>
        <taxon>Pleuronectes</taxon>
    </lineage>
</organism>
<gene>
    <name evidence="2" type="ORF">PLEPLA_LOCUS31367</name>
</gene>
<dbReference type="PANTHER" id="PTHR23044">
    <property type="entry name" value="3'-5' EXONUCLEASE ERI1-RELATED"/>
    <property type="match status" value="1"/>
</dbReference>
<feature type="region of interest" description="Disordered" evidence="1">
    <location>
        <begin position="1"/>
        <end position="23"/>
    </location>
</feature>
<dbReference type="EMBL" id="CADEAL010003148">
    <property type="protein sequence ID" value="CAB1443651.1"/>
    <property type="molecule type" value="Genomic_DNA"/>
</dbReference>
<dbReference type="GO" id="GO:0003676">
    <property type="term" value="F:nucleic acid binding"/>
    <property type="evidence" value="ECO:0007669"/>
    <property type="project" value="InterPro"/>
</dbReference>
<sequence length="170" mass="18826">MVTSAGRSQRSQTSRRLAATESGTGTKYKIRHLDSTAWDMSKFLNIQCRLSDIRYPQFAKKWINIRKSYGNFYKQPLLTISPSGPRIRPSEHDAEKLGLKYEVALIGLDDSRNISRIALRMLRRLPAARSTSACTPPAAVGPQLGSVEGAPRRTAPAAESTRTVVSTPHM</sequence>
<dbReference type="InterPro" id="IPR051274">
    <property type="entry name" value="3-5_Exoribonuclease"/>
</dbReference>
<dbReference type="InterPro" id="IPR036397">
    <property type="entry name" value="RNaseH_sf"/>
</dbReference>
<comment type="caution">
    <text evidence="2">The sequence shown here is derived from an EMBL/GenBank/DDBJ whole genome shotgun (WGS) entry which is preliminary data.</text>
</comment>
<reference evidence="2" key="1">
    <citation type="submission" date="2020-03" db="EMBL/GenBank/DDBJ databases">
        <authorList>
            <person name="Weist P."/>
        </authorList>
    </citation>
    <scope>NUCLEOTIDE SEQUENCE</scope>
</reference>
<accession>A0A9N7YTA5</accession>
<keyword evidence="3" id="KW-1185">Reference proteome</keyword>
<name>A0A9N7YTA5_PLEPL</name>
<feature type="region of interest" description="Disordered" evidence="1">
    <location>
        <begin position="132"/>
        <end position="170"/>
    </location>
</feature>
<dbReference type="PANTHER" id="PTHR23044:SF61">
    <property type="entry name" value="3'-5' EXORIBONUCLEASE 1-RELATED"/>
    <property type="match status" value="1"/>
</dbReference>
<dbReference type="GO" id="GO:0005737">
    <property type="term" value="C:cytoplasm"/>
    <property type="evidence" value="ECO:0007669"/>
    <property type="project" value="TreeGrafter"/>
</dbReference>
<evidence type="ECO:0000313" key="2">
    <source>
        <dbReference type="EMBL" id="CAB1443651.1"/>
    </source>
</evidence>
<dbReference type="AlphaFoldDB" id="A0A9N7YTA5"/>
<evidence type="ECO:0000256" key="1">
    <source>
        <dbReference type="SAM" id="MobiDB-lite"/>
    </source>
</evidence>
<protein>
    <submittedName>
        <fullName evidence="2">Uncharacterized protein</fullName>
    </submittedName>
</protein>
<feature type="non-terminal residue" evidence="2">
    <location>
        <position position="170"/>
    </location>
</feature>
<feature type="compositionally biased region" description="Polar residues" evidence="1">
    <location>
        <begin position="160"/>
        <end position="170"/>
    </location>
</feature>
<feature type="non-terminal residue" evidence="2">
    <location>
        <position position="1"/>
    </location>
</feature>